<dbReference type="AlphaFoldDB" id="A0A346Y687"/>
<geneLocation type="plasmid" evidence="2">
    <name>pedy32-46i</name>
</geneLocation>
<reference evidence="1 2" key="1">
    <citation type="submission" date="2018-09" db="EMBL/GenBank/DDBJ databases">
        <title>Complete genome sequence of Euzebya sp. DY32-46 isolated from seawater of Pacific Ocean.</title>
        <authorList>
            <person name="Xu L."/>
            <person name="Wu Y.-H."/>
            <person name="Xu X.-W."/>
        </authorList>
    </citation>
    <scope>NUCLEOTIDE SEQUENCE [LARGE SCALE GENOMIC DNA]</scope>
    <source>
        <strain evidence="1 2">DY32-46</strain>
        <plasmid evidence="2">pedy32-46i</plasmid>
    </source>
</reference>
<organism evidence="1 2">
    <name type="scientific">Euzebya pacifica</name>
    <dbReference type="NCBI Taxonomy" id="1608957"/>
    <lineage>
        <taxon>Bacteria</taxon>
        <taxon>Bacillati</taxon>
        <taxon>Actinomycetota</taxon>
        <taxon>Nitriliruptoria</taxon>
        <taxon>Euzebyales</taxon>
    </lineage>
</organism>
<proteinExistence type="predicted"/>
<keyword evidence="1" id="KW-0614">Plasmid</keyword>
<evidence type="ECO:0000313" key="2">
    <source>
        <dbReference type="Proteomes" id="UP000264006"/>
    </source>
</evidence>
<keyword evidence="2" id="KW-1185">Reference proteome</keyword>
<sequence length="301" mass="31686">MPMTSHPCPRSTQAGQPCRNTITAGRADCGRHVADTTCWTWGGGTGGLATAMQDPMATPASPAVIAGPVAPTGPRLDGANGPGSAALRGARRQQTAEIRRMAVPDDVTVGPARYMPARDAVVAWVAGDRDLLDRIGDGRASGPVPVTVGGIVGRVEDGRLVWRNGRTIEEGDIIESYRTFPTAQAALDDLTGTATPAITGRFGHYGPHHQTDYDDAMALLREHKGHVTSHRDPYGSADATVVDADLWRDGADLPVISMSIAYDDTGAEVRAWWANDTYASASALAELLAHRNATRQASTAA</sequence>
<accession>A0A346Y687</accession>
<evidence type="ECO:0000313" key="1">
    <source>
        <dbReference type="EMBL" id="AXV09984.1"/>
    </source>
</evidence>
<gene>
    <name evidence="1" type="ORF">DVS28_b0214</name>
</gene>
<dbReference type="EMBL" id="CP031166">
    <property type="protein sequence ID" value="AXV09984.1"/>
    <property type="molecule type" value="Genomic_DNA"/>
</dbReference>
<dbReference type="KEGG" id="euz:DVS28_b0214"/>
<protein>
    <submittedName>
        <fullName evidence="1">Uncharacterized protein</fullName>
    </submittedName>
</protein>
<dbReference type="Proteomes" id="UP000264006">
    <property type="component" value="Plasmid pEDY32-46I"/>
</dbReference>
<name>A0A346Y687_9ACTN</name>